<dbReference type="PANTHER" id="PTHR14429">
    <property type="entry name" value="FIBROSIN FAMILY MEMBER"/>
    <property type="match status" value="1"/>
</dbReference>
<keyword evidence="4" id="KW-1185">Reference proteome</keyword>
<keyword evidence="1" id="KW-0597">Phosphoprotein</keyword>
<evidence type="ECO:0000313" key="4">
    <source>
        <dbReference type="Proteomes" id="UP000314982"/>
    </source>
</evidence>
<dbReference type="STRING" id="62062.ENSHHUP00000075216"/>
<feature type="compositionally biased region" description="Pro residues" evidence="2">
    <location>
        <begin position="244"/>
        <end position="255"/>
    </location>
</feature>
<feature type="compositionally biased region" description="Pro residues" evidence="2">
    <location>
        <begin position="77"/>
        <end position="93"/>
    </location>
</feature>
<proteinExistence type="predicted"/>
<feature type="compositionally biased region" description="Low complexity" evidence="2">
    <location>
        <begin position="187"/>
        <end position="199"/>
    </location>
</feature>
<organism evidence="3 4">
    <name type="scientific">Hucho hucho</name>
    <name type="common">huchen</name>
    <dbReference type="NCBI Taxonomy" id="62062"/>
    <lineage>
        <taxon>Eukaryota</taxon>
        <taxon>Metazoa</taxon>
        <taxon>Chordata</taxon>
        <taxon>Craniata</taxon>
        <taxon>Vertebrata</taxon>
        <taxon>Euteleostomi</taxon>
        <taxon>Actinopterygii</taxon>
        <taxon>Neopterygii</taxon>
        <taxon>Teleostei</taxon>
        <taxon>Protacanthopterygii</taxon>
        <taxon>Salmoniformes</taxon>
        <taxon>Salmonidae</taxon>
        <taxon>Salmoninae</taxon>
        <taxon>Hucho</taxon>
    </lineage>
</organism>
<feature type="compositionally biased region" description="Polar residues" evidence="2">
    <location>
        <begin position="344"/>
        <end position="353"/>
    </location>
</feature>
<evidence type="ECO:0000256" key="2">
    <source>
        <dbReference type="SAM" id="MobiDB-lite"/>
    </source>
</evidence>
<sequence>ALTSWKYNESGVPFWLKGSDASSEKFFSTAAVKVPDFSVDALSTNDIQERGGLGLPKVSGLERSQEKSQESCKDVPVPLPAPSAPKQPLPPQPYTAGRPRPQPLSLPTSQAQPSLPGPRLAQAPVHQPPRSEASLRPQIPAALPLAQGQEPSQAPPSRPQHQPEPLSRPQRQPEPLSHPRPPPTLHPHPALLSHHPSQSQAGHQRLPSHCGPHPRPLSAYSSSLSLNSLSSRSSTPGSTKPHGPAGPSPHLPHLPPSGSATAATAFPLPLPDNQIAPHGFPPSLQSSPHPHHPNMFAPPPALPPPPPLTSSTLPVPGGHPAAGTPYSGRHIYQAAPMWTGRRTAPQQQLSQHT</sequence>
<dbReference type="PANTHER" id="PTHR14429:SF5">
    <property type="entry name" value="AUTISM SUSCEPTIBILITY GENE 2 PROTEIN"/>
    <property type="match status" value="1"/>
</dbReference>
<feature type="compositionally biased region" description="Pro residues" evidence="2">
    <location>
        <begin position="296"/>
        <end position="308"/>
    </location>
</feature>
<feature type="compositionally biased region" description="Basic and acidic residues" evidence="2">
    <location>
        <begin position="63"/>
        <end position="73"/>
    </location>
</feature>
<dbReference type="Ensembl" id="ENSHHUT00000077679.1">
    <property type="protein sequence ID" value="ENSHHUP00000075216.1"/>
    <property type="gene ID" value="ENSHHUG00000044071.1"/>
</dbReference>
<feature type="compositionally biased region" description="Pro residues" evidence="2">
    <location>
        <begin position="176"/>
        <end position="186"/>
    </location>
</feature>
<dbReference type="AlphaFoldDB" id="A0A4W5QCZ7"/>
<feature type="compositionally biased region" description="Low complexity" evidence="2">
    <location>
        <begin position="256"/>
        <end position="265"/>
    </location>
</feature>
<evidence type="ECO:0000313" key="3">
    <source>
        <dbReference type="Ensembl" id="ENSHHUP00000075216.1"/>
    </source>
</evidence>
<reference evidence="4" key="1">
    <citation type="submission" date="2018-06" db="EMBL/GenBank/DDBJ databases">
        <title>Genome assembly of Danube salmon.</title>
        <authorList>
            <person name="Macqueen D.J."/>
            <person name="Gundappa M.K."/>
        </authorList>
    </citation>
    <scope>NUCLEOTIDE SEQUENCE [LARGE SCALE GENOMIC DNA]</scope>
</reference>
<dbReference type="GeneTree" id="ENSGT00940000154823"/>
<feature type="compositionally biased region" description="Low complexity" evidence="2">
    <location>
        <begin position="217"/>
        <end position="234"/>
    </location>
</feature>
<feature type="region of interest" description="Disordered" evidence="2">
    <location>
        <begin position="42"/>
        <end position="353"/>
    </location>
</feature>
<reference evidence="3" key="3">
    <citation type="submission" date="2025-09" db="UniProtKB">
        <authorList>
            <consortium name="Ensembl"/>
        </authorList>
    </citation>
    <scope>IDENTIFICATION</scope>
</reference>
<name>A0A4W5QCZ7_9TELE</name>
<dbReference type="Proteomes" id="UP000314982">
    <property type="component" value="Unassembled WGS sequence"/>
</dbReference>
<accession>A0A4W5QCZ7</accession>
<evidence type="ECO:0000256" key="1">
    <source>
        <dbReference type="ARBA" id="ARBA00022553"/>
    </source>
</evidence>
<dbReference type="InterPro" id="IPR023246">
    <property type="entry name" value="AUTS2"/>
</dbReference>
<protein>
    <submittedName>
        <fullName evidence="3">Uncharacterized protein</fullName>
    </submittedName>
</protein>
<reference evidence="3" key="2">
    <citation type="submission" date="2025-08" db="UniProtKB">
        <authorList>
            <consortium name="Ensembl"/>
        </authorList>
    </citation>
    <scope>IDENTIFICATION</scope>
</reference>